<evidence type="ECO:0000313" key="2">
    <source>
        <dbReference type="Proteomes" id="UP001342826"/>
    </source>
</evidence>
<dbReference type="Pfam" id="PF10752">
    <property type="entry name" value="DUF2533"/>
    <property type="match status" value="1"/>
</dbReference>
<proteinExistence type="predicted"/>
<dbReference type="GeneID" id="301142281"/>
<reference evidence="1 2" key="1">
    <citation type="submission" date="2023-03" db="EMBL/GenBank/DDBJ databases">
        <title>Bacillus Genome Sequencing.</title>
        <authorList>
            <person name="Dunlap C."/>
        </authorList>
    </citation>
    <scope>NUCLEOTIDE SEQUENCE [LARGE SCALE GENOMIC DNA]</scope>
    <source>
        <strain evidence="1 2">NRS-1717</strain>
    </source>
</reference>
<organism evidence="1 2">
    <name type="scientific">Metabacillus fastidiosus</name>
    <dbReference type="NCBI Taxonomy" id="1458"/>
    <lineage>
        <taxon>Bacteria</taxon>
        <taxon>Bacillati</taxon>
        <taxon>Bacillota</taxon>
        <taxon>Bacilli</taxon>
        <taxon>Bacillales</taxon>
        <taxon>Bacillaceae</taxon>
        <taxon>Metabacillus</taxon>
    </lineage>
</organism>
<dbReference type="InterPro" id="IPR019688">
    <property type="entry name" value="DUF2533"/>
</dbReference>
<protein>
    <submittedName>
        <fullName evidence="1">YpbS family protein</fullName>
    </submittedName>
</protein>
<dbReference type="EMBL" id="JARTFS010000005">
    <property type="protein sequence ID" value="MED4400644.1"/>
    <property type="molecule type" value="Genomic_DNA"/>
</dbReference>
<dbReference type="RefSeq" id="WP_066232866.1">
    <property type="nucleotide sequence ID" value="NZ_JARSOS010000027.1"/>
</dbReference>
<dbReference type="Proteomes" id="UP001342826">
    <property type="component" value="Unassembled WGS sequence"/>
</dbReference>
<gene>
    <name evidence="1" type="ORF">P9271_04785</name>
</gene>
<comment type="caution">
    <text evidence="1">The sequence shown here is derived from an EMBL/GenBank/DDBJ whole genome shotgun (WGS) entry which is preliminary data.</text>
</comment>
<keyword evidence="2" id="KW-1185">Reference proteome</keyword>
<sequence>MSEVHKAISEHSKKQHEHIRTFARLDQQREAFIAEAVQLCRQSLPFEVDSINAVTREMNALARQGIVPARKLVSKEMVKEYVERSN</sequence>
<name>A0ABU6NWJ5_9BACI</name>
<evidence type="ECO:0000313" key="1">
    <source>
        <dbReference type="EMBL" id="MED4400644.1"/>
    </source>
</evidence>
<accession>A0ABU6NWJ5</accession>